<evidence type="ECO:0000259" key="1">
    <source>
        <dbReference type="Pfam" id="PF00561"/>
    </source>
</evidence>
<dbReference type="RefSeq" id="WP_153357954.1">
    <property type="nucleotide sequence ID" value="NZ_JABGDC010000001.1"/>
</dbReference>
<accession>A0A562IXX1</accession>
<dbReference type="OrthoDB" id="8957634at2"/>
<dbReference type="InterPro" id="IPR050471">
    <property type="entry name" value="AB_hydrolase"/>
</dbReference>
<gene>
    <name evidence="2" type="ORF">JD78_04254</name>
</gene>
<proteinExistence type="predicted"/>
<evidence type="ECO:0000313" key="3">
    <source>
        <dbReference type="Proteomes" id="UP000321490"/>
    </source>
</evidence>
<feature type="domain" description="AB hydrolase-1" evidence="1">
    <location>
        <begin position="41"/>
        <end position="254"/>
    </location>
</feature>
<organism evidence="2 3">
    <name type="scientific">Modestobacter roseus</name>
    <dbReference type="NCBI Taxonomy" id="1181884"/>
    <lineage>
        <taxon>Bacteria</taxon>
        <taxon>Bacillati</taxon>
        <taxon>Actinomycetota</taxon>
        <taxon>Actinomycetes</taxon>
        <taxon>Geodermatophilales</taxon>
        <taxon>Geodermatophilaceae</taxon>
        <taxon>Modestobacter</taxon>
    </lineage>
</organism>
<keyword evidence="3" id="KW-1185">Reference proteome</keyword>
<dbReference type="InterPro" id="IPR000073">
    <property type="entry name" value="AB_hydrolase_1"/>
</dbReference>
<dbReference type="SUPFAM" id="SSF53474">
    <property type="entry name" value="alpha/beta-Hydrolases"/>
    <property type="match status" value="1"/>
</dbReference>
<dbReference type="PANTHER" id="PTHR43433">
    <property type="entry name" value="HYDROLASE, ALPHA/BETA FOLD FAMILY PROTEIN"/>
    <property type="match status" value="1"/>
</dbReference>
<dbReference type="EMBL" id="VLKF01000001">
    <property type="protein sequence ID" value="TWH75690.1"/>
    <property type="molecule type" value="Genomic_DNA"/>
</dbReference>
<dbReference type="InterPro" id="IPR029058">
    <property type="entry name" value="AB_hydrolase_fold"/>
</dbReference>
<dbReference type="Gene3D" id="3.40.50.1820">
    <property type="entry name" value="alpha/beta hydrolase"/>
    <property type="match status" value="1"/>
</dbReference>
<dbReference type="Pfam" id="PF00561">
    <property type="entry name" value="Abhydrolase_1"/>
    <property type="match status" value="1"/>
</dbReference>
<protein>
    <submittedName>
        <fullName evidence="2">3-oxoadipate enol-lactonase</fullName>
    </submittedName>
</protein>
<dbReference type="Proteomes" id="UP000321490">
    <property type="component" value="Unassembled WGS sequence"/>
</dbReference>
<dbReference type="PANTHER" id="PTHR43433:SF5">
    <property type="entry name" value="AB HYDROLASE-1 DOMAIN-CONTAINING PROTEIN"/>
    <property type="match status" value="1"/>
</dbReference>
<evidence type="ECO:0000313" key="2">
    <source>
        <dbReference type="EMBL" id="TWH75690.1"/>
    </source>
</evidence>
<comment type="caution">
    <text evidence="2">The sequence shown here is derived from an EMBL/GenBank/DDBJ whole genome shotgun (WGS) entry which is preliminary data.</text>
</comment>
<name>A0A562IXX1_9ACTN</name>
<dbReference type="AlphaFoldDB" id="A0A562IXX1"/>
<sequence length="271" mass="28005">MLGPMVPVAVDGAELATAVLGAGEPVALVPTALVADELLPLAERLQHRFRVVHHHRRGYGGSSPAPLPGSVARDAADCAGLLAALGIGSAHVLGVSYSAAVALQLAVDHPGTVRTLTLVEPPPVHGARDAAFRAANAEVRSDRQARGAAEAADRFLTRTTGPHWRELLDGTAPGSAARALADSATFFDVDVPALLGWRFDAGTAAQVRCPVLHVAGSEHGPLFEGVDALVRGWLPHAEQVTIPGAGHDVALTHPGALRDVLVPFLDRHAPG</sequence>
<reference evidence="2 3" key="1">
    <citation type="submission" date="2019-07" db="EMBL/GenBank/DDBJ databases">
        <title>R&amp;d 2014.</title>
        <authorList>
            <person name="Klenk H.-P."/>
        </authorList>
    </citation>
    <scope>NUCLEOTIDE SEQUENCE [LARGE SCALE GENOMIC DNA]</scope>
    <source>
        <strain evidence="2 3">DSM 45764</strain>
    </source>
</reference>
<dbReference type="GO" id="GO:0003824">
    <property type="term" value="F:catalytic activity"/>
    <property type="evidence" value="ECO:0007669"/>
    <property type="project" value="UniProtKB-ARBA"/>
</dbReference>